<dbReference type="GO" id="GO:0016020">
    <property type="term" value="C:membrane"/>
    <property type="evidence" value="ECO:0007669"/>
    <property type="project" value="InterPro"/>
</dbReference>
<gene>
    <name evidence="4" type="ORF">PXEA_LOCUS26455</name>
</gene>
<keyword evidence="2" id="KW-1133">Transmembrane helix</keyword>
<comment type="caution">
    <text evidence="4">The sequence shown here is derived from an EMBL/GenBank/DDBJ whole genome shotgun (WGS) entry which is preliminary data.</text>
</comment>
<evidence type="ECO:0000313" key="4">
    <source>
        <dbReference type="EMBL" id="VEL33015.1"/>
    </source>
</evidence>
<dbReference type="GO" id="GO:0015293">
    <property type="term" value="F:symporter activity"/>
    <property type="evidence" value="ECO:0007669"/>
    <property type="project" value="InterPro"/>
</dbReference>
<accession>A0A3S5FFP2</accession>
<sequence length="88" mass="9807">MNINLSILTLPWGLNSCSDRIRTSINVLGDAIGAGIVHHLCAKELAAYDAEAERELDEIVEDLTRKHSHDEAHGFTPGRYLSANFRFE</sequence>
<evidence type="ECO:0000256" key="1">
    <source>
        <dbReference type="ARBA" id="ARBA00022692"/>
    </source>
</evidence>
<dbReference type="EMBL" id="CAAALY010245033">
    <property type="protein sequence ID" value="VEL33015.1"/>
    <property type="molecule type" value="Genomic_DNA"/>
</dbReference>
<evidence type="ECO:0000256" key="3">
    <source>
        <dbReference type="ARBA" id="ARBA00023136"/>
    </source>
</evidence>
<dbReference type="InterPro" id="IPR036458">
    <property type="entry name" value="Na:dicarbo_symporter_sf"/>
</dbReference>
<evidence type="ECO:0000313" key="5">
    <source>
        <dbReference type="Proteomes" id="UP000784294"/>
    </source>
</evidence>
<dbReference type="OrthoDB" id="6258310at2759"/>
<evidence type="ECO:0008006" key="6">
    <source>
        <dbReference type="Google" id="ProtNLM"/>
    </source>
</evidence>
<organism evidence="4 5">
    <name type="scientific">Protopolystoma xenopodis</name>
    <dbReference type="NCBI Taxonomy" id="117903"/>
    <lineage>
        <taxon>Eukaryota</taxon>
        <taxon>Metazoa</taxon>
        <taxon>Spiralia</taxon>
        <taxon>Lophotrochozoa</taxon>
        <taxon>Platyhelminthes</taxon>
        <taxon>Monogenea</taxon>
        <taxon>Polyopisthocotylea</taxon>
        <taxon>Polystomatidea</taxon>
        <taxon>Polystomatidae</taxon>
        <taxon>Protopolystoma</taxon>
    </lineage>
</organism>
<dbReference type="AlphaFoldDB" id="A0A3S5FFP2"/>
<dbReference type="Gene3D" id="1.10.3860.10">
    <property type="entry name" value="Sodium:dicarboxylate symporter"/>
    <property type="match status" value="1"/>
</dbReference>
<evidence type="ECO:0000256" key="2">
    <source>
        <dbReference type="ARBA" id="ARBA00022989"/>
    </source>
</evidence>
<protein>
    <recommendedName>
        <fullName evidence="6">Amino acid transporter</fullName>
    </recommendedName>
</protein>
<dbReference type="Proteomes" id="UP000784294">
    <property type="component" value="Unassembled WGS sequence"/>
</dbReference>
<keyword evidence="1" id="KW-0812">Transmembrane</keyword>
<proteinExistence type="predicted"/>
<keyword evidence="5" id="KW-1185">Reference proteome</keyword>
<name>A0A3S5FFP2_9PLAT</name>
<reference evidence="4" key="1">
    <citation type="submission" date="2018-11" db="EMBL/GenBank/DDBJ databases">
        <authorList>
            <consortium name="Pathogen Informatics"/>
        </authorList>
    </citation>
    <scope>NUCLEOTIDE SEQUENCE</scope>
</reference>
<keyword evidence="3" id="KW-0472">Membrane</keyword>